<keyword evidence="2 10" id="KW-0132">Cell division</keyword>
<keyword evidence="11" id="KW-1133">Transmembrane helix</keyword>
<dbReference type="UniPathway" id="UPA00219"/>
<dbReference type="GO" id="GO:0051991">
    <property type="term" value="F:UDP-N-acetyl-D-glucosamine:N-acetylmuramoyl-L-alanyl-D-glutamyl-meso-2,6-diaminopimelyl-D-alanyl-D-alanine-diphosphoundecaprenol 4-beta-N-acetylglucosaminlytransferase activity"/>
    <property type="evidence" value="ECO:0007669"/>
    <property type="project" value="RHEA"/>
</dbReference>
<keyword evidence="8 10" id="KW-0131">Cell cycle</keyword>
<feature type="domain" description="Glycosyl transferase family 28 C-terminal" evidence="13">
    <location>
        <begin position="195"/>
        <end position="357"/>
    </location>
</feature>
<evidence type="ECO:0000256" key="6">
    <source>
        <dbReference type="ARBA" id="ARBA00022984"/>
    </source>
</evidence>
<protein>
    <recommendedName>
        <fullName evidence="10">UDP-N-acetylglucosamine--N-acetylmuramyl-(pentapeptide) pyrophosphoryl-undecaprenol N-acetylglucosamine transferase</fullName>
        <ecNumber evidence="10">2.4.1.227</ecNumber>
    </recommendedName>
    <alternativeName>
        <fullName evidence="10">Undecaprenyl-PP-MurNAc-pentapeptide-UDPGlcNAc GlcNAc transferase</fullName>
    </alternativeName>
</protein>
<comment type="pathway">
    <text evidence="10">Cell wall biogenesis; peptidoglycan biosynthesis.</text>
</comment>
<comment type="caution">
    <text evidence="14">The sequence shown here is derived from an EMBL/GenBank/DDBJ whole genome shotgun (WGS) entry which is preliminary data.</text>
</comment>
<feature type="transmembrane region" description="Helical" evidence="11">
    <location>
        <begin position="103"/>
        <end position="122"/>
    </location>
</feature>
<keyword evidence="6 10" id="KW-0573">Peptidoglycan synthesis</keyword>
<evidence type="ECO:0000256" key="3">
    <source>
        <dbReference type="ARBA" id="ARBA00022676"/>
    </source>
</evidence>
<keyword evidence="4 10" id="KW-0808">Transferase</keyword>
<evidence type="ECO:0000256" key="4">
    <source>
        <dbReference type="ARBA" id="ARBA00022679"/>
    </source>
</evidence>
<dbReference type="AlphaFoldDB" id="A0A0F4VMS6"/>
<evidence type="ECO:0000256" key="2">
    <source>
        <dbReference type="ARBA" id="ARBA00022618"/>
    </source>
</evidence>
<dbReference type="Pfam" id="PF03033">
    <property type="entry name" value="Glyco_transf_28"/>
    <property type="match status" value="1"/>
</dbReference>
<dbReference type="InterPro" id="IPR007235">
    <property type="entry name" value="Glyco_trans_28_C"/>
</dbReference>
<evidence type="ECO:0000313" key="14">
    <source>
        <dbReference type="EMBL" id="KJZ82590.1"/>
    </source>
</evidence>
<dbReference type="CDD" id="cd03785">
    <property type="entry name" value="GT28_MurG"/>
    <property type="match status" value="1"/>
</dbReference>
<evidence type="ECO:0000259" key="13">
    <source>
        <dbReference type="Pfam" id="PF04101"/>
    </source>
</evidence>
<comment type="function">
    <text evidence="10">Cell wall formation. Catalyzes the transfer of a GlcNAc subunit on undecaprenyl-pyrophosphoryl-MurNAc-pentapeptide (lipid intermediate I) to form undecaprenyl-pyrophosphoryl-MurNAc-(pentapeptide)GlcNAc (lipid intermediate II).</text>
</comment>
<dbReference type="HAMAP" id="MF_00033">
    <property type="entry name" value="MurG"/>
    <property type="match status" value="1"/>
</dbReference>
<name>A0A0F4VMS6_9HYPH</name>
<feature type="domain" description="Glycosyltransferase family 28 N-terminal" evidence="12">
    <location>
        <begin position="14"/>
        <end position="147"/>
    </location>
</feature>
<comment type="caution">
    <text evidence="10">Lacks conserved residue(s) required for the propagation of feature annotation.</text>
</comment>
<accession>A0A0F4VMS6</accession>
<keyword evidence="1 10" id="KW-1003">Cell membrane</keyword>
<dbReference type="PATRIC" id="fig|556287.9.peg.210"/>
<feature type="transmembrane region" description="Helical" evidence="11">
    <location>
        <begin position="12"/>
        <end position="31"/>
    </location>
</feature>
<keyword evidence="5 10" id="KW-0133">Cell shape</keyword>
<dbReference type="GO" id="GO:0005975">
    <property type="term" value="P:carbohydrate metabolic process"/>
    <property type="evidence" value="ECO:0007669"/>
    <property type="project" value="InterPro"/>
</dbReference>
<keyword evidence="11" id="KW-0812">Transmembrane</keyword>
<evidence type="ECO:0000259" key="12">
    <source>
        <dbReference type="Pfam" id="PF03033"/>
    </source>
</evidence>
<evidence type="ECO:0000256" key="11">
    <source>
        <dbReference type="SAM" id="Phobius"/>
    </source>
</evidence>
<evidence type="ECO:0000256" key="5">
    <source>
        <dbReference type="ARBA" id="ARBA00022960"/>
    </source>
</evidence>
<dbReference type="EMBL" id="JMTK01000001">
    <property type="protein sequence ID" value="KJZ82590.1"/>
    <property type="molecule type" value="Genomic_DNA"/>
</dbReference>
<feature type="binding site" evidence="10">
    <location>
        <position position="302"/>
    </location>
    <ligand>
        <name>UDP-N-acetyl-alpha-D-glucosamine</name>
        <dbReference type="ChEBI" id="CHEBI:57705"/>
    </ligand>
</feature>
<comment type="similarity">
    <text evidence="10">Belongs to the glycosyltransferase 28 family. MurG subfamily.</text>
</comment>
<gene>
    <name evidence="10" type="primary">murG</name>
    <name evidence="14" type="ORF">DJ66_0199</name>
</gene>
<organism evidence="14 15">
    <name type="scientific">Candidatus Liberibacter solanacearum</name>
    <dbReference type="NCBI Taxonomy" id="556287"/>
    <lineage>
        <taxon>Bacteria</taxon>
        <taxon>Pseudomonadati</taxon>
        <taxon>Pseudomonadota</taxon>
        <taxon>Alphaproteobacteria</taxon>
        <taxon>Hyphomicrobiales</taxon>
        <taxon>Rhizobiaceae</taxon>
        <taxon>Liberibacter</taxon>
    </lineage>
</organism>
<dbReference type="InterPro" id="IPR004276">
    <property type="entry name" value="GlycoTrans_28_N"/>
</dbReference>
<feature type="binding site" evidence="10">
    <location>
        <begin position="276"/>
        <end position="281"/>
    </location>
    <ligand>
        <name>UDP-N-acetyl-alpha-D-glucosamine</name>
        <dbReference type="ChEBI" id="CHEBI:57705"/>
    </ligand>
</feature>
<dbReference type="EC" id="2.4.1.227" evidence="10"/>
<sequence length="383" mass="42599">MTKYDYNLAKKNAILLVAGGTGGHVFPAVALSHELKKRGYPVYLAIDHRAQCFVEDFPPEEIYVVPSSQIRLSNPVVIFRSLMALWKGFIVSLRLIRKLKPKVIVGFGGYHTLSPMLAGIILQIPSMIHEQNAVMGRANRLLSWGVKVIAGGLLSSKKGLLSHKIIITGNPVRNAFIKMANIPYQASYSNQPFRLLIFGGSQGAKVFSDIIPKSIALIPKEQRQRLIITQQVKEDEKEIVQKIYDNLGLKAHISSFFKDIEKYIFEANLLICRSGALTVSEIAVIGRPVILIPYPHSINQDQLHNAWFLQEGGGAKVITQNFLSPERLANEISSAMKNPESLVQMAKQVSMKGKYKAVLSLSDFVEQLARKESVSSLGRKYTC</sequence>
<dbReference type="InterPro" id="IPR006009">
    <property type="entry name" value="GlcNAc_MurG"/>
</dbReference>
<dbReference type="SUPFAM" id="SSF53756">
    <property type="entry name" value="UDP-Glycosyltransferase/glycogen phosphorylase"/>
    <property type="match status" value="1"/>
</dbReference>
<dbReference type="Proteomes" id="UP000033731">
    <property type="component" value="Unassembled WGS sequence"/>
</dbReference>
<dbReference type="GO" id="GO:0051301">
    <property type="term" value="P:cell division"/>
    <property type="evidence" value="ECO:0007669"/>
    <property type="project" value="UniProtKB-KW"/>
</dbReference>
<feature type="binding site" evidence="10">
    <location>
        <position position="173"/>
    </location>
    <ligand>
        <name>UDP-N-acetyl-alpha-D-glucosamine</name>
        <dbReference type="ChEBI" id="CHEBI:57705"/>
    </ligand>
</feature>
<dbReference type="PANTHER" id="PTHR21015:SF22">
    <property type="entry name" value="GLYCOSYLTRANSFERASE"/>
    <property type="match status" value="1"/>
</dbReference>
<evidence type="ECO:0000256" key="10">
    <source>
        <dbReference type="HAMAP-Rule" id="MF_00033"/>
    </source>
</evidence>
<evidence type="ECO:0000256" key="9">
    <source>
        <dbReference type="ARBA" id="ARBA00023316"/>
    </source>
</evidence>
<dbReference type="NCBIfam" id="TIGR01133">
    <property type="entry name" value="murG"/>
    <property type="match status" value="1"/>
</dbReference>
<evidence type="ECO:0000256" key="1">
    <source>
        <dbReference type="ARBA" id="ARBA00022475"/>
    </source>
</evidence>
<dbReference type="RefSeq" id="WP_045960448.1">
    <property type="nucleotide sequence ID" value="NZ_JMTK01000001.1"/>
</dbReference>
<evidence type="ECO:0000313" key="15">
    <source>
        <dbReference type="Proteomes" id="UP000033731"/>
    </source>
</evidence>
<dbReference type="GO" id="GO:0009252">
    <property type="term" value="P:peptidoglycan biosynthetic process"/>
    <property type="evidence" value="ECO:0007669"/>
    <property type="project" value="UniProtKB-UniRule"/>
</dbReference>
<comment type="catalytic activity">
    <reaction evidence="10">
        <text>di-trans,octa-cis-undecaprenyl diphospho-N-acetyl-alpha-D-muramoyl-L-alanyl-D-glutamyl-meso-2,6-diaminopimeloyl-D-alanyl-D-alanine + UDP-N-acetyl-alpha-D-glucosamine = di-trans,octa-cis-undecaprenyl diphospho-[N-acetyl-alpha-D-glucosaminyl-(1-&gt;4)]-N-acetyl-alpha-D-muramoyl-L-alanyl-D-glutamyl-meso-2,6-diaminopimeloyl-D-alanyl-D-alanine + UDP + H(+)</text>
        <dbReference type="Rhea" id="RHEA:31227"/>
        <dbReference type="ChEBI" id="CHEBI:15378"/>
        <dbReference type="ChEBI" id="CHEBI:57705"/>
        <dbReference type="ChEBI" id="CHEBI:58223"/>
        <dbReference type="ChEBI" id="CHEBI:61387"/>
        <dbReference type="ChEBI" id="CHEBI:61388"/>
        <dbReference type="EC" id="2.4.1.227"/>
    </reaction>
</comment>
<feature type="transmembrane region" description="Helical" evidence="11">
    <location>
        <begin position="77"/>
        <end position="96"/>
    </location>
</feature>
<feature type="binding site" evidence="10">
    <location>
        <position position="201"/>
    </location>
    <ligand>
        <name>UDP-N-acetyl-alpha-D-glucosamine</name>
        <dbReference type="ChEBI" id="CHEBI:57705"/>
    </ligand>
</feature>
<dbReference type="Pfam" id="PF04101">
    <property type="entry name" value="Glyco_tran_28_C"/>
    <property type="match status" value="1"/>
</dbReference>
<dbReference type="GO" id="GO:0071555">
    <property type="term" value="P:cell wall organization"/>
    <property type="evidence" value="ECO:0007669"/>
    <property type="project" value="UniProtKB-KW"/>
</dbReference>
<evidence type="ECO:0000256" key="7">
    <source>
        <dbReference type="ARBA" id="ARBA00023136"/>
    </source>
</evidence>
<feature type="binding site" evidence="10">
    <location>
        <position position="132"/>
    </location>
    <ligand>
        <name>UDP-N-acetyl-alpha-D-glucosamine</name>
        <dbReference type="ChEBI" id="CHEBI:57705"/>
    </ligand>
</feature>
<keyword evidence="7 10" id="KW-0472">Membrane</keyword>
<proteinExistence type="inferred from homology"/>
<keyword evidence="3 10" id="KW-0328">Glycosyltransferase</keyword>
<dbReference type="GO" id="GO:0050511">
    <property type="term" value="F:undecaprenyldiphospho-muramoylpentapeptide beta-N-acetylglucosaminyltransferase activity"/>
    <property type="evidence" value="ECO:0007669"/>
    <property type="project" value="UniProtKB-UniRule"/>
</dbReference>
<keyword evidence="15" id="KW-1185">Reference proteome</keyword>
<keyword evidence="9 10" id="KW-0961">Cell wall biogenesis/degradation</keyword>
<dbReference type="Gene3D" id="3.40.50.2000">
    <property type="entry name" value="Glycogen Phosphorylase B"/>
    <property type="match status" value="2"/>
</dbReference>
<evidence type="ECO:0000256" key="8">
    <source>
        <dbReference type="ARBA" id="ARBA00023306"/>
    </source>
</evidence>
<feature type="binding site" evidence="10">
    <location>
        <begin position="21"/>
        <end position="23"/>
    </location>
    <ligand>
        <name>UDP-N-acetyl-alpha-D-glucosamine</name>
        <dbReference type="ChEBI" id="CHEBI:57705"/>
    </ligand>
</feature>
<dbReference type="GO" id="GO:0008360">
    <property type="term" value="P:regulation of cell shape"/>
    <property type="evidence" value="ECO:0007669"/>
    <property type="project" value="UniProtKB-KW"/>
</dbReference>
<dbReference type="GO" id="GO:0005886">
    <property type="term" value="C:plasma membrane"/>
    <property type="evidence" value="ECO:0007669"/>
    <property type="project" value="UniProtKB-SubCell"/>
</dbReference>
<reference evidence="14 15" key="1">
    <citation type="journal article" date="2015" name="Phytopathology">
        <title>Genomes of Candidatus Liberibacter solanacearum haplotype A from New Zealand and the USA suggest significant genome plasticity in the species.</title>
        <authorList>
            <person name="Thompson S.M."/>
            <person name="Johnson C.P."/>
            <person name="Lu A.Y."/>
            <person name="Frampton R.A."/>
            <person name="Sullivan K.L."/>
            <person name="Fiers M.W."/>
            <person name="Crowhurst R.N."/>
            <person name="Pitman A.R."/>
            <person name="Scott I."/>
            <person name="Gudmestad N.C."/>
            <person name="Smith G.R."/>
        </authorList>
    </citation>
    <scope>NUCLEOTIDE SEQUENCE [LARGE SCALE GENOMIC DNA]</scope>
    <source>
        <strain evidence="14 15">LsoNZ1</strain>
    </source>
</reference>
<dbReference type="PANTHER" id="PTHR21015">
    <property type="entry name" value="UDP-N-ACETYLGLUCOSAMINE--N-ACETYLMURAMYL-(PENTAPEPTIDE) PYROPHOSPHORYL-UNDECAPRENOL N-ACETYLGLUCOSAMINE TRANSFERASE 1"/>
    <property type="match status" value="1"/>
</dbReference>
<comment type="subcellular location">
    <subcellularLocation>
        <location evidence="10">Cell membrane</location>
        <topology evidence="10">Peripheral membrane protein</topology>
        <orientation evidence="10">Cytoplasmic side</orientation>
    </subcellularLocation>
</comment>